<dbReference type="RefSeq" id="WP_268245062.1">
    <property type="nucleotide sequence ID" value="NZ_BMXP01000003.1"/>
</dbReference>
<organism evidence="1 2">
    <name type="scientific">Alteromonas halophila</name>
    <dbReference type="NCBI Taxonomy" id="516698"/>
    <lineage>
        <taxon>Bacteria</taxon>
        <taxon>Pseudomonadati</taxon>
        <taxon>Pseudomonadota</taxon>
        <taxon>Gammaproteobacteria</taxon>
        <taxon>Alteromonadales</taxon>
        <taxon>Alteromonadaceae</taxon>
        <taxon>Alteromonas/Salinimonas group</taxon>
        <taxon>Alteromonas</taxon>
    </lineage>
</organism>
<name>A0A918JK87_9ALTE</name>
<protein>
    <submittedName>
        <fullName evidence="1">Uncharacterized protein</fullName>
    </submittedName>
</protein>
<gene>
    <name evidence="1" type="ORF">GCM10007391_16920</name>
</gene>
<proteinExistence type="predicted"/>
<dbReference type="Proteomes" id="UP000631300">
    <property type="component" value="Unassembled WGS sequence"/>
</dbReference>
<dbReference type="EMBL" id="BMXP01000003">
    <property type="protein sequence ID" value="GGW83920.1"/>
    <property type="molecule type" value="Genomic_DNA"/>
</dbReference>
<reference evidence="1" key="1">
    <citation type="journal article" date="2014" name="Int. J. Syst. Evol. Microbiol.">
        <title>Complete genome sequence of Corynebacterium casei LMG S-19264T (=DSM 44701T), isolated from a smear-ripened cheese.</title>
        <authorList>
            <consortium name="US DOE Joint Genome Institute (JGI-PGF)"/>
            <person name="Walter F."/>
            <person name="Albersmeier A."/>
            <person name="Kalinowski J."/>
            <person name="Ruckert C."/>
        </authorList>
    </citation>
    <scope>NUCLEOTIDE SEQUENCE</scope>
    <source>
        <strain evidence="1">KCTC 22164</strain>
    </source>
</reference>
<sequence length="40" mass="4282">MKSNALMLRNEPTNASQIDSVLEPVTVVVAIVVAFGPEIK</sequence>
<keyword evidence="2" id="KW-1185">Reference proteome</keyword>
<comment type="caution">
    <text evidence="1">The sequence shown here is derived from an EMBL/GenBank/DDBJ whole genome shotgun (WGS) entry which is preliminary data.</text>
</comment>
<dbReference type="AlphaFoldDB" id="A0A918JK87"/>
<evidence type="ECO:0000313" key="2">
    <source>
        <dbReference type="Proteomes" id="UP000631300"/>
    </source>
</evidence>
<reference evidence="1" key="2">
    <citation type="submission" date="2020-09" db="EMBL/GenBank/DDBJ databases">
        <authorList>
            <person name="Sun Q."/>
            <person name="Kim S."/>
        </authorList>
    </citation>
    <scope>NUCLEOTIDE SEQUENCE</scope>
    <source>
        <strain evidence="1">KCTC 22164</strain>
    </source>
</reference>
<evidence type="ECO:0000313" key="1">
    <source>
        <dbReference type="EMBL" id="GGW83920.1"/>
    </source>
</evidence>
<accession>A0A918JK87</accession>